<name>A0ABV5ILS6_9ACTN</name>
<dbReference type="EMBL" id="JBHMEI010000020">
    <property type="protein sequence ID" value="MFB9204704.1"/>
    <property type="molecule type" value="Genomic_DNA"/>
</dbReference>
<organism evidence="3 4">
    <name type="scientific">Nonomuraea spiralis</name>
    <dbReference type="NCBI Taxonomy" id="46182"/>
    <lineage>
        <taxon>Bacteria</taxon>
        <taxon>Bacillati</taxon>
        <taxon>Actinomycetota</taxon>
        <taxon>Actinomycetes</taxon>
        <taxon>Streptosporangiales</taxon>
        <taxon>Streptosporangiaceae</taxon>
        <taxon>Nonomuraea</taxon>
    </lineage>
</organism>
<sequence>MPVISEIEPYPMPDAAELPPAAVTWTPDPRRAVLLLVDLQHACLDLFPPGEAPLTDLVRNVRALRDLCAGLGVPVAYAAQPGLLTGEQQGLAKDFWRRSDRLEPARRGFPDQLAPGPGDWIFTRRRYSAFHETTLLWWLRESGRDQLLIAGVYAHIGVLTTALDAFTHDIQPYVVADAVADLTAADHRQALGYVAGRCGVTLTTKQLLAGLPRNL</sequence>
<dbReference type="InterPro" id="IPR016291">
    <property type="entry name" value="Isochorismatase"/>
</dbReference>
<dbReference type="PANTHER" id="PTHR43540:SF3">
    <property type="entry name" value="ENTEROBACTIN SYNTHASE COMPONENT B"/>
    <property type="match status" value="1"/>
</dbReference>
<evidence type="ECO:0000259" key="2">
    <source>
        <dbReference type="Pfam" id="PF00857"/>
    </source>
</evidence>
<dbReference type="PANTHER" id="PTHR43540">
    <property type="entry name" value="PEROXYUREIDOACRYLATE/UREIDOACRYLATE AMIDOHYDROLASE-RELATED"/>
    <property type="match status" value="1"/>
</dbReference>
<comment type="caution">
    <text evidence="3">The sequence shown here is derived from an EMBL/GenBank/DDBJ whole genome shotgun (WGS) entry which is preliminary data.</text>
</comment>
<accession>A0ABV5ILS6</accession>
<reference evidence="3 4" key="1">
    <citation type="submission" date="2024-09" db="EMBL/GenBank/DDBJ databases">
        <authorList>
            <person name="Sun Q."/>
            <person name="Mori K."/>
        </authorList>
    </citation>
    <scope>NUCLEOTIDE SEQUENCE [LARGE SCALE GENOMIC DNA]</scope>
    <source>
        <strain evidence="3 4">CCM 3426</strain>
    </source>
</reference>
<feature type="domain" description="Isochorismatase-like" evidence="2">
    <location>
        <begin position="33"/>
        <end position="206"/>
    </location>
</feature>
<dbReference type="InterPro" id="IPR050272">
    <property type="entry name" value="Isochorismatase-like_hydrls"/>
</dbReference>
<evidence type="ECO:0000256" key="1">
    <source>
        <dbReference type="ARBA" id="ARBA00022801"/>
    </source>
</evidence>
<gene>
    <name evidence="3" type="ORF">ACFFV7_26165</name>
</gene>
<protein>
    <submittedName>
        <fullName evidence="3">Isochorismatase family protein</fullName>
    </submittedName>
</protein>
<dbReference type="Pfam" id="PF00857">
    <property type="entry name" value="Isochorismatase"/>
    <property type="match status" value="1"/>
</dbReference>
<dbReference type="Gene3D" id="3.40.50.850">
    <property type="entry name" value="Isochorismatase-like"/>
    <property type="match status" value="1"/>
</dbReference>
<dbReference type="Proteomes" id="UP001589647">
    <property type="component" value="Unassembled WGS sequence"/>
</dbReference>
<dbReference type="InterPro" id="IPR000868">
    <property type="entry name" value="Isochorismatase-like_dom"/>
</dbReference>
<evidence type="ECO:0000313" key="4">
    <source>
        <dbReference type="Proteomes" id="UP001589647"/>
    </source>
</evidence>
<keyword evidence="4" id="KW-1185">Reference proteome</keyword>
<keyword evidence="1" id="KW-0378">Hydrolase</keyword>
<dbReference type="PRINTS" id="PR01398">
    <property type="entry name" value="ISCHRISMTASE"/>
</dbReference>
<proteinExistence type="predicted"/>
<dbReference type="RefSeq" id="WP_229824459.1">
    <property type="nucleotide sequence ID" value="NZ_BMRC01000013.1"/>
</dbReference>
<dbReference type="InterPro" id="IPR036380">
    <property type="entry name" value="Isochorismatase-like_sf"/>
</dbReference>
<evidence type="ECO:0000313" key="3">
    <source>
        <dbReference type="EMBL" id="MFB9204704.1"/>
    </source>
</evidence>
<dbReference type="SUPFAM" id="SSF52499">
    <property type="entry name" value="Isochorismatase-like hydrolases"/>
    <property type="match status" value="1"/>
</dbReference>